<name>A0AC34QQZ2_9BILA</name>
<evidence type="ECO:0000313" key="1">
    <source>
        <dbReference type="Proteomes" id="UP000887576"/>
    </source>
</evidence>
<dbReference type="WBParaSite" id="JU765_v2.g1848.t1">
    <property type="protein sequence ID" value="JU765_v2.g1848.t1"/>
    <property type="gene ID" value="JU765_v2.g1848"/>
</dbReference>
<proteinExistence type="predicted"/>
<organism evidence="1 2">
    <name type="scientific">Panagrolaimus sp. JU765</name>
    <dbReference type="NCBI Taxonomy" id="591449"/>
    <lineage>
        <taxon>Eukaryota</taxon>
        <taxon>Metazoa</taxon>
        <taxon>Ecdysozoa</taxon>
        <taxon>Nematoda</taxon>
        <taxon>Chromadorea</taxon>
        <taxon>Rhabditida</taxon>
        <taxon>Tylenchina</taxon>
        <taxon>Panagrolaimomorpha</taxon>
        <taxon>Panagrolaimoidea</taxon>
        <taxon>Panagrolaimidae</taxon>
        <taxon>Panagrolaimus</taxon>
    </lineage>
</organism>
<reference evidence="2" key="1">
    <citation type="submission" date="2022-11" db="UniProtKB">
        <authorList>
            <consortium name="WormBaseParasite"/>
        </authorList>
    </citation>
    <scope>IDENTIFICATION</scope>
</reference>
<accession>A0AC34QQZ2</accession>
<sequence>MQRGRGGGRGGFDGGRGRGGGGPRAPPTFRTIPAQESPVFATTDITAVPPKQPASLTLNAFAADLSRLKPVHQYELRFFSHHNGAQPKDLSDQLKKDNQRMRQKLAITCIYDVLLNSEADFFNLKTGVHVYDRMRMYFCSEKLEDREFTIPTNKIDPETTSFLYRPDGITATLKYVGPVEFGDVKDFENRRVAEMYIDAVLSQSQLDDPRFVVYGADVYDLQSSRIVEGLDVKDGHHKATKVLDQEHAVVLLEPKKAAFHLYEDVLKALGTNLGVNRNTELRIAPWPTRIATFLKGLVVETKHLEHPRRFVVHDVEGSTALEKTLDDGTTVAAYFTAKYSELAFPHFPLVVEKHRKGRLNYYPLEVLKLAKGQRVTRGGLSKVQNAAMIREHQMVPSRYLENMNREVGKASISNDNPYLKTSSLKVADNYYETTGKLLFPPTITYSNTAKELTAADWRFDISDHFVVGGEIKFLMFASYHTPMDLCRSFGSQLVKRGREAGMNIHIYDFCQLANEGVDDIKRHMLDLKSKTVDFLFVIGDGPHLHDNLKAAEKITQLTTQQIVPQTAERTGGSTFENILMKLNLKVGGVNQGLGTSAAQMNSLNINGNLHKSAFAGTLCIGFDIAHPGSRNNYQLETHHNNEPSVLGYCYSTTENANITHGGYIFIRPRQTVLDKVQLYRALKPALEDYQEKLGRVPKRVFIFRGAVSDPEFDKISTLESKAVGLAIREILQERADPSISMPSLTMVAISKQHNMRLLRPQKEINPADKAPAQNVPPGTLLNHTITNKDFHQFVFVAHKSIQGCAKPCVGTIVAQKGASLSNDLIEQMTINMCFHHEIVPLGISVPAPVASAGQLAARGQRNLAVLGNGSLSDLSDSNDNPNYINQFYLDLTDQYGVHEMSHRFWA</sequence>
<dbReference type="Proteomes" id="UP000887576">
    <property type="component" value="Unplaced"/>
</dbReference>
<evidence type="ECO:0000313" key="2">
    <source>
        <dbReference type="WBParaSite" id="JU765_v2.g1848.t1"/>
    </source>
</evidence>
<protein>
    <submittedName>
        <fullName evidence="2">Piwi domain-containing protein</fullName>
    </submittedName>
</protein>